<dbReference type="InterPro" id="IPR015942">
    <property type="entry name" value="Asp/Glu/hydantoin_racemase"/>
</dbReference>
<dbReference type="Proteomes" id="UP000033956">
    <property type="component" value="Unassembled WGS sequence"/>
</dbReference>
<dbReference type="GO" id="GO:0047661">
    <property type="term" value="F:amino-acid racemase activity"/>
    <property type="evidence" value="ECO:0007669"/>
    <property type="project" value="InterPro"/>
</dbReference>
<accession>A0A0M2HH10</accession>
<dbReference type="RefSeq" id="WP_052682367.1">
    <property type="nucleotide sequence ID" value="NZ_BAAAUP010000003.1"/>
</dbReference>
<dbReference type="Gene3D" id="3.40.50.12500">
    <property type="match status" value="1"/>
</dbReference>
<evidence type="ECO:0008006" key="4">
    <source>
        <dbReference type="Google" id="ProtNLM"/>
    </source>
</evidence>
<dbReference type="EMBL" id="JYIZ01000033">
    <property type="protein sequence ID" value="KJL44035.1"/>
    <property type="molecule type" value="Genomic_DNA"/>
</dbReference>
<dbReference type="OrthoDB" id="3531441at2"/>
<comment type="similarity">
    <text evidence="1">Belongs to the HyuE racemase family.</text>
</comment>
<dbReference type="PATRIC" id="fig|92835.4.peg.626"/>
<proteinExistence type="inferred from homology"/>
<reference evidence="2 3" key="1">
    <citation type="submission" date="2015-02" db="EMBL/GenBank/DDBJ databases">
        <title>Draft genome sequences of ten Microbacterium spp. with emphasis on heavy metal contaminated environments.</title>
        <authorList>
            <person name="Corretto E."/>
        </authorList>
    </citation>
    <scope>NUCLEOTIDE SEQUENCE [LARGE SCALE GENOMIC DNA]</scope>
    <source>
        <strain evidence="2 3">DSM 12510</strain>
    </source>
</reference>
<dbReference type="STRING" id="92835.RS81_00610"/>
<comment type="caution">
    <text evidence="2">The sequence shown here is derived from an EMBL/GenBank/DDBJ whole genome shotgun (WGS) entry which is preliminary data.</text>
</comment>
<sequence>MVLDTPRIAVISAVSAAIGPAASAIDANVTGVEVWNILDDRLLTDARAHGIRTEERERMGRLIDHAVRGGADGVLVTCSLYGSVVRSLAGHIDVPVLTADDAAFAEIAELDYSRIILVAPLAEALEDSTARLRASLPRHSALTIVGVIAEGAHTATSPLALAESIAAATAPVRDSADAIFLAQYSLAPAAEAVAELTGLPVITTPGSAARSLASLVAHERASA</sequence>
<keyword evidence="3" id="KW-1185">Reference proteome</keyword>
<gene>
    <name evidence="2" type="ORF">RS81_00610</name>
</gene>
<evidence type="ECO:0000313" key="3">
    <source>
        <dbReference type="Proteomes" id="UP000033956"/>
    </source>
</evidence>
<evidence type="ECO:0000256" key="1">
    <source>
        <dbReference type="ARBA" id="ARBA00038414"/>
    </source>
</evidence>
<organism evidence="2 3">
    <name type="scientific">Microbacterium terrae</name>
    <dbReference type="NCBI Taxonomy" id="69369"/>
    <lineage>
        <taxon>Bacteria</taxon>
        <taxon>Bacillati</taxon>
        <taxon>Actinomycetota</taxon>
        <taxon>Actinomycetes</taxon>
        <taxon>Micrococcales</taxon>
        <taxon>Microbacteriaceae</taxon>
        <taxon>Microbacterium</taxon>
    </lineage>
</organism>
<dbReference type="InterPro" id="IPR053714">
    <property type="entry name" value="Iso_Racemase_Enz_sf"/>
</dbReference>
<dbReference type="Pfam" id="PF01177">
    <property type="entry name" value="Asp_Glu_race"/>
    <property type="match status" value="1"/>
</dbReference>
<dbReference type="AlphaFoldDB" id="A0A0M2HH10"/>
<name>A0A0M2HH10_9MICO</name>
<protein>
    <recommendedName>
        <fullName evidence="4">Asp/Glu/Hydantoin racemase</fullName>
    </recommendedName>
</protein>
<evidence type="ECO:0000313" key="2">
    <source>
        <dbReference type="EMBL" id="KJL44035.1"/>
    </source>
</evidence>